<dbReference type="PROSITE" id="PS51257">
    <property type="entry name" value="PROKAR_LIPOPROTEIN"/>
    <property type="match status" value="1"/>
</dbReference>
<dbReference type="Proteomes" id="UP001501844">
    <property type="component" value="Unassembled WGS sequence"/>
</dbReference>
<organism evidence="1 2">
    <name type="scientific">Nibribacter koreensis</name>
    <dbReference type="NCBI Taxonomy" id="1084519"/>
    <lineage>
        <taxon>Bacteria</taxon>
        <taxon>Pseudomonadati</taxon>
        <taxon>Bacteroidota</taxon>
        <taxon>Cytophagia</taxon>
        <taxon>Cytophagales</taxon>
        <taxon>Hymenobacteraceae</taxon>
        <taxon>Nibribacter</taxon>
    </lineage>
</organism>
<evidence type="ECO:0000313" key="2">
    <source>
        <dbReference type="Proteomes" id="UP001501844"/>
    </source>
</evidence>
<reference evidence="2" key="1">
    <citation type="journal article" date="2019" name="Int. J. Syst. Evol. Microbiol.">
        <title>The Global Catalogue of Microorganisms (GCM) 10K type strain sequencing project: providing services to taxonomists for standard genome sequencing and annotation.</title>
        <authorList>
            <consortium name="The Broad Institute Genomics Platform"/>
            <consortium name="The Broad Institute Genome Sequencing Center for Infectious Disease"/>
            <person name="Wu L."/>
            <person name="Ma J."/>
        </authorList>
    </citation>
    <scope>NUCLEOTIDE SEQUENCE [LARGE SCALE GENOMIC DNA]</scope>
    <source>
        <strain evidence="2">JCM 17917</strain>
    </source>
</reference>
<name>A0ABP8FW62_9BACT</name>
<evidence type="ECO:0000313" key="1">
    <source>
        <dbReference type="EMBL" id="GAA4311816.1"/>
    </source>
</evidence>
<keyword evidence="2" id="KW-1185">Reference proteome</keyword>
<dbReference type="EMBL" id="BAABGX010000002">
    <property type="protein sequence ID" value="GAA4311816.1"/>
    <property type="molecule type" value="Genomic_DNA"/>
</dbReference>
<protein>
    <submittedName>
        <fullName evidence="1">Uncharacterized protein</fullName>
    </submittedName>
</protein>
<proteinExistence type="predicted"/>
<comment type="caution">
    <text evidence="1">The sequence shown here is derived from an EMBL/GenBank/DDBJ whole genome shotgun (WGS) entry which is preliminary data.</text>
</comment>
<sequence length="155" mass="17644">MRNLLSMALIGFVTSCTSASKQNDELSEFYFPHKEGINNDGGHLTSFSESRMVENGGTYRIKVFLANRDKVYDGKVTEPIIKYKLKDFTTWSDVRENGISAKVIDDTAYLKFTVKDDKLKKEQIKIETLYFSIIIPRPNGDTVFSHANEYAIKGK</sequence>
<gene>
    <name evidence="1" type="ORF">GCM10023183_30740</name>
</gene>
<accession>A0ABP8FW62</accession>